<dbReference type="Gene3D" id="2.40.70.10">
    <property type="entry name" value="Acid Proteases"/>
    <property type="match status" value="2"/>
</dbReference>
<evidence type="ECO:0000256" key="8">
    <source>
        <dbReference type="SAM" id="MobiDB-lite"/>
    </source>
</evidence>
<keyword evidence="3 10" id="KW-0732">Signal</keyword>
<evidence type="ECO:0000256" key="1">
    <source>
        <dbReference type="ARBA" id="ARBA00007447"/>
    </source>
</evidence>
<protein>
    <recommendedName>
        <fullName evidence="11">Peptidase A1 domain-containing protein</fullName>
    </recommendedName>
</protein>
<dbReference type="InterPro" id="IPR001461">
    <property type="entry name" value="Aspartic_peptidase_A1"/>
</dbReference>
<dbReference type="CDD" id="cd05474">
    <property type="entry name" value="SAP_like"/>
    <property type="match status" value="1"/>
</dbReference>
<dbReference type="Proteomes" id="UP000546213">
    <property type="component" value="Unassembled WGS sequence"/>
</dbReference>
<keyword evidence="4 7" id="KW-0064">Aspartyl protease</keyword>
<feature type="active site" evidence="6">
    <location>
        <position position="74"/>
    </location>
</feature>
<keyword evidence="2 7" id="KW-0645">Protease</keyword>
<dbReference type="InterPro" id="IPR033121">
    <property type="entry name" value="PEPTIDASE_A1"/>
</dbReference>
<feature type="signal peptide" evidence="10">
    <location>
        <begin position="1"/>
        <end position="19"/>
    </location>
</feature>
<feature type="region of interest" description="Disordered" evidence="8">
    <location>
        <begin position="440"/>
        <end position="479"/>
    </location>
</feature>
<dbReference type="GO" id="GO:0006508">
    <property type="term" value="P:proteolysis"/>
    <property type="evidence" value="ECO:0007669"/>
    <property type="project" value="UniProtKB-KW"/>
</dbReference>
<dbReference type="PROSITE" id="PS00141">
    <property type="entry name" value="ASP_PROTEASE"/>
    <property type="match status" value="1"/>
</dbReference>
<reference evidence="12 13" key="1">
    <citation type="submission" date="2020-05" db="EMBL/GenBank/DDBJ databases">
        <title>Identification and distribution of gene clusters putatively required for synthesis of sphingolipid metabolism inhibitors in phylogenetically diverse species of the filamentous fungus Fusarium.</title>
        <authorList>
            <person name="Kim H.-S."/>
            <person name="Busman M."/>
            <person name="Brown D.W."/>
            <person name="Divon H."/>
            <person name="Uhlig S."/>
            <person name="Proctor R.H."/>
        </authorList>
    </citation>
    <scope>NUCLEOTIDE SEQUENCE [LARGE SCALE GENOMIC DNA]</scope>
    <source>
        <strain evidence="12 13">NRRL 36939</strain>
    </source>
</reference>
<feature type="transmembrane region" description="Helical" evidence="9">
    <location>
        <begin position="489"/>
        <end position="510"/>
    </location>
</feature>
<dbReference type="InterPro" id="IPR001969">
    <property type="entry name" value="Aspartic_peptidase_AS"/>
</dbReference>
<name>A0A8H5PDI4_9HYPO</name>
<dbReference type="PRINTS" id="PR00792">
    <property type="entry name" value="PEPSIN"/>
</dbReference>
<dbReference type="PROSITE" id="PS51767">
    <property type="entry name" value="PEPTIDASE_A1"/>
    <property type="match status" value="1"/>
</dbReference>
<dbReference type="GO" id="GO:0004190">
    <property type="term" value="F:aspartic-type endopeptidase activity"/>
    <property type="evidence" value="ECO:0007669"/>
    <property type="project" value="UniProtKB-KW"/>
</dbReference>
<dbReference type="InterPro" id="IPR033876">
    <property type="entry name" value="SAP-like"/>
</dbReference>
<comment type="similarity">
    <text evidence="1 7">Belongs to the peptidase A1 family.</text>
</comment>
<evidence type="ECO:0000256" key="2">
    <source>
        <dbReference type="ARBA" id="ARBA00022670"/>
    </source>
</evidence>
<dbReference type="PANTHER" id="PTHR47966:SF65">
    <property type="entry name" value="ASPARTIC-TYPE ENDOPEPTIDASE"/>
    <property type="match status" value="1"/>
</dbReference>
<feature type="chain" id="PRO_5034024570" description="Peptidase A1 domain-containing protein" evidence="10">
    <location>
        <begin position="20"/>
        <end position="511"/>
    </location>
</feature>
<keyword evidence="13" id="KW-1185">Reference proteome</keyword>
<evidence type="ECO:0000259" key="11">
    <source>
        <dbReference type="PROSITE" id="PS51767"/>
    </source>
</evidence>
<keyword evidence="5 7" id="KW-0378">Hydrolase</keyword>
<keyword evidence="9" id="KW-1133">Transmembrane helix</keyword>
<dbReference type="SUPFAM" id="SSF50630">
    <property type="entry name" value="Acid proteases"/>
    <property type="match status" value="1"/>
</dbReference>
<evidence type="ECO:0000256" key="7">
    <source>
        <dbReference type="RuleBase" id="RU000454"/>
    </source>
</evidence>
<dbReference type="OrthoDB" id="771136at2759"/>
<evidence type="ECO:0000256" key="4">
    <source>
        <dbReference type="ARBA" id="ARBA00022750"/>
    </source>
</evidence>
<evidence type="ECO:0000313" key="12">
    <source>
        <dbReference type="EMBL" id="KAF5594669.1"/>
    </source>
</evidence>
<feature type="active site" evidence="6">
    <location>
        <position position="291"/>
    </location>
</feature>
<keyword evidence="9" id="KW-0472">Membrane</keyword>
<evidence type="ECO:0000313" key="13">
    <source>
        <dbReference type="Proteomes" id="UP000546213"/>
    </source>
</evidence>
<evidence type="ECO:0000256" key="3">
    <source>
        <dbReference type="ARBA" id="ARBA00022729"/>
    </source>
</evidence>
<evidence type="ECO:0000256" key="6">
    <source>
        <dbReference type="PIRSR" id="PIRSR601461-1"/>
    </source>
</evidence>
<dbReference type="Pfam" id="PF00026">
    <property type="entry name" value="Asp"/>
    <property type="match status" value="1"/>
</dbReference>
<organism evidence="12 13">
    <name type="scientific">Fusarium pseudocircinatum</name>
    <dbReference type="NCBI Taxonomy" id="56676"/>
    <lineage>
        <taxon>Eukaryota</taxon>
        <taxon>Fungi</taxon>
        <taxon>Dikarya</taxon>
        <taxon>Ascomycota</taxon>
        <taxon>Pezizomycotina</taxon>
        <taxon>Sordariomycetes</taxon>
        <taxon>Hypocreomycetidae</taxon>
        <taxon>Hypocreales</taxon>
        <taxon>Nectriaceae</taxon>
        <taxon>Fusarium</taxon>
        <taxon>Fusarium fujikuroi species complex</taxon>
    </lineage>
</organism>
<dbReference type="EMBL" id="JAAOAS010000096">
    <property type="protein sequence ID" value="KAF5594669.1"/>
    <property type="molecule type" value="Genomic_DNA"/>
</dbReference>
<dbReference type="PANTHER" id="PTHR47966">
    <property type="entry name" value="BETA-SITE APP-CLEAVING ENZYME, ISOFORM A-RELATED"/>
    <property type="match status" value="1"/>
</dbReference>
<accession>A0A8H5PDI4</accession>
<comment type="caution">
    <text evidence="12">The sequence shown here is derived from an EMBL/GenBank/DDBJ whole genome shotgun (WGS) entry which is preliminary data.</text>
</comment>
<evidence type="ECO:0000256" key="5">
    <source>
        <dbReference type="ARBA" id="ARBA00022801"/>
    </source>
</evidence>
<keyword evidence="9" id="KW-0812">Transmembrane</keyword>
<feature type="domain" description="Peptidase A1" evidence="11">
    <location>
        <begin position="56"/>
        <end position="415"/>
    </location>
</feature>
<evidence type="ECO:0000256" key="10">
    <source>
        <dbReference type="SAM" id="SignalP"/>
    </source>
</evidence>
<dbReference type="InterPro" id="IPR021109">
    <property type="entry name" value="Peptidase_aspartic_dom_sf"/>
</dbReference>
<sequence length="511" mass="54828">MKSSLVGASLVSTLGLVQAQTIQWNIEGRHPQPHLARRAKTTYEEAISNDRSEGGYFTEVTIGSPPQNITLQLDTGSSDVWVPWNCADICEDDKNGKSGCPLGSCKMAPRHVLGFITDNLTVDPDKSKTFKHVAPGMFGITFVDDSYVKGDYFEDHFELDGAVINNLTMGLAIKTNISYGLIGVGYAKNEASGSTTDVIYPNLPVAMYQAGYINTIAYSVWLNDLDAKAGSILFGGVDTAKYVGDMHRIDIQKLDGHYYHFVVALTSLVATSSSGSDVLASDSFPIQAVLDSGTTLSYLPQDLAHEIWEEVGAVWSPYYGVAVLPCAYGRNQGNFTFGFAGPEGPSISVGMDELVLTMTSDAANMPSFESGAYKGENICTFGIQNDTNDLYLLGNTFLRSAYVVYDLVNNEVGIAATDFNSTKSKRVPFKSYGATIPSATAARNQHRATEKPTVPGHNFTAAEGFQESDSNGNDDEDNVGSLLAPGTTLLALVVTTMSFMLAGGGIFSSIF</sequence>
<proteinExistence type="inferred from homology"/>
<gene>
    <name evidence="12" type="ORF">FPCIR_4834</name>
</gene>
<evidence type="ECO:0000256" key="9">
    <source>
        <dbReference type="SAM" id="Phobius"/>
    </source>
</evidence>
<dbReference type="AlphaFoldDB" id="A0A8H5PDI4"/>